<proteinExistence type="predicted"/>
<keyword evidence="2" id="KW-1185">Reference proteome</keyword>
<organism evidence="1 2">
    <name type="scientific">Anas platyrhynchos</name>
    <name type="common">Mallard</name>
    <name type="synonym">Anas boschas</name>
    <dbReference type="NCBI Taxonomy" id="8839"/>
    <lineage>
        <taxon>Eukaryota</taxon>
        <taxon>Metazoa</taxon>
        <taxon>Chordata</taxon>
        <taxon>Craniata</taxon>
        <taxon>Vertebrata</taxon>
        <taxon>Euteleostomi</taxon>
        <taxon>Archelosauria</taxon>
        <taxon>Archosauria</taxon>
        <taxon>Dinosauria</taxon>
        <taxon>Saurischia</taxon>
        <taxon>Theropoda</taxon>
        <taxon>Coelurosauria</taxon>
        <taxon>Aves</taxon>
        <taxon>Neognathae</taxon>
        <taxon>Galloanserae</taxon>
        <taxon>Anseriformes</taxon>
        <taxon>Anatidae</taxon>
        <taxon>Anatinae</taxon>
        <taxon>Anas</taxon>
    </lineage>
</organism>
<dbReference type="AlphaFoldDB" id="R0K5R5"/>
<accession>R0K5R5</accession>
<dbReference type="EMBL" id="KB742685">
    <property type="protein sequence ID" value="EOB05486.1"/>
    <property type="molecule type" value="Genomic_DNA"/>
</dbReference>
<evidence type="ECO:0000313" key="2">
    <source>
        <dbReference type="Proteomes" id="UP000296049"/>
    </source>
</evidence>
<evidence type="ECO:0000313" key="1">
    <source>
        <dbReference type="EMBL" id="EOB05486.1"/>
    </source>
</evidence>
<dbReference type="Proteomes" id="UP000296049">
    <property type="component" value="Unassembled WGS sequence"/>
</dbReference>
<gene>
    <name evidence="1" type="ORF">Anapl_01312</name>
</gene>
<reference evidence="2" key="1">
    <citation type="journal article" date="2013" name="Nat. Genet.">
        <title>The duck genome and transcriptome provide insight into an avian influenza virus reservoir species.</title>
        <authorList>
            <person name="Huang Y."/>
            <person name="Li Y."/>
            <person name="Burt D.W."/>
            <person name="Chen H."/>
            <person name="Zhang Y."/>
            <person name="Qian W."/>
            <person name="Kim H."/>
            <person name="Gan S."/>
            <person name="Zhao Y."/>
            <person name="Li J."/>
            <person name="Yi K."/>
            <person name="Feng H."/>
            <person name="Zhu P."/>
            <person name="Li B."/>
            <person name="Liu Q."/>
            <person name="Fairley S."/>
            <person name="Magor K.E."/>
            <person name="Du Z."/>
            <person name="Hu X."/>
            <person name="Goodman L."/>
            <person name="Tafer H."/>
            <person name="Vignal A."/>
            <person name="Lee T."/>
            <person name="Kim K.W."/>
            <person name="Sheng Z."/>
            <person name="An Y."/>
            <person name="Searle S."/>
            <person name="Herrero J."/>
            <person name="Groenen M.A."/>
            <person name="Crooijmans R.P."/>
            <person name="Faraut T."/>
            <person name="Cai Q."/>
            <person name="Webster R.G."/>
            <person name="Aldridge J.R."/>
            <person name="Warren W.C."/>
            <person name="Bartschat S."/>
            <person name="Kehr S."/>
            <person name="Marz M."/>
            <person name="Stadler P.F."/>
            <person name="Smith J."/>
            <person name="Kraus R.H."/>
            <person name="Zhao Y."/>
            <person name="Ren L."/>
            <person name="Fei J."/>
            <person name="Morisson M."/>
            <person name="Kaiser P."/>
            <person name="Griffin D.K."/>
            <person name="Rao M."/>
            <person name="Pitel F."/>
            <person name="Wang J."/>
            <person name="Li N."/>
        </authorList>
    </citation>
    <scope>NUCLEOTIDE SEQUENCE [LARGE SCALE GENOMIC DNA]</scope>
</reference>
<name>R0K5R5_ANAPL</name>
<protein>
    <submittedName>
        <fullName evidence="1">Uncharacterized protein</fullName>
    </submittedName>
</protein>
<sequence>MLQCTFCTRKSDLRQGQSQGQERLIAEEMKSSRTQPVPLWLPSGSPCSRCVPTLVASLPCCEELAAQGPVTNVCYIGTSVQSCTISGLHIQAPLLLLKQLLARLKRKQSRAAVRIA</sequence>